<evidence type="ECO:0000313" key="1">
    <source>
        <dbReference type="EMBL" id="CAK7210687.1"/>
    </source>
</evidence>
<dbReference type="PANTHER" id="PTHR37171">
    <property type="entry name" value="SERINE/THREONINE-PROTEIN KINASE YRZF-RELATED"/>
    <property type="match status" value="1"/>
</dbReference>
<evidence type="ECO:0008006" key="3">
    <source>
        <dbReference type="Google" id="ProtNLM"/>
    </source>
</evidence>
<keyword evidence="2" id="KW-1185">Reference proteome</keyword>
<reference evidence="1 2" key="1">
    <citation type="submission" date="2024-01" db="EMBL/GenBank/DDBJ databases">
        <authorList>
            <person name="Allen C."/>
            <person name="Tagirdzhanova G."/>
        </authorList>
    </citation>
    <scope>NUCLEOTIDE SEQUENCE [LARGE SCALE GENOMIC DNA]</scope>
</reference>
<dbReference type="InterPro" id="IPR011009">
    <property type="entry name" value="Kinase-like_dom_sf"/>
</dbReference>
<evidence type="ECO:0000313" key="2">
    <source>
        <dbReference type="Proteomes" id="UP001642482"/>
    </source>
</evidence>
<proteinExistence type="predicted"/>
<sequence>MASLNNGIPPSADENNNANVKLLAVLSDPSDADDAEDSMYRFLVDGRDVKYVTAAANVTPADDRGFAPILIPSLPTFPPGNWNEGHIVRDSNTGEPVFERTVYNDSLAGVENAWHPLRIDHLELQTVPDGRILQNMHRVTHPTLFDGKVVIRKCAEFPWQMRYYQAETDAYRWLRDTDIGPRFLGHVTEAGRVIGFIVECIEHARTAGPGDFEACHRALAQLHALGIRHGDINRYNFLILKDKEDTAVLIDFECARKGCSADELQAEMDKLAYELSEETGRGGTHRVTRVVKEA</sequence>
<protein>
    <recommendedName>
        <fullName evidence="3">Alpha-galactosidase A</fullName>
    </recommendedName>
</protein>
<accession>A0ABP0ATT9</accession>
<dbReference type="Proteomes" id="UP001642482">
    <property type="component" value="Unassembled WGS sequence"/>
</dbReference>
<gene>
    <name evidence="1" type="ORF">SEUCBS140593_000914</name>
</gene>
<dbReference type="Pfam" id="PF06293">
    <property type="entry name" value="Kdo"/>
    <property type="match status" value="1"/>
</dbReference>
<dbReference type="PANTHER" id="PTHR37171:SF1">
    <property type="entry name" value="SERINE_THREONINE-PROTEIN KINASE YRZF-RELATED"/>
    <property type="match status" value="1"/>
</dbReference>
<dbReference type="InterPro" id="IPR052396">
    <property type="entry name" value="Meiotic_Drive_Suppr_Kinase"/>
</dbReference>
<comment type="caution">
    <text evidence="1">The sequence shown here is derived from an EMBL/GenBank/DDBJ whole genome shotgun (WGS) entry which is preliminary data.</text>
</comment>
<organism evidence="1 2">
    <name type="scientific">Sporothrix eucalyptigena</name>
    <dbReference type="NCBI Taxonomy" id="1812306"/>
    <lineage>
        <taxon>Eukaryota</taxon>
        <taxon>Fungi</taxon>
        <taxon>Dikarya</taxon>
        <taxon>Ascomycota</taxon>
        <taxon>Pezizomycotina</taxon>
        <taxon>Sordariomycetes</taxon>
        <taxon>Sordariomycetidae</taxon>
        <taxon>Ophiostomatales</taxon>
        <taxon>Ophiostomataceae</taxon>
        <taxon>Sporothrix</taxon>
    </lineage>
</organism>
<dbReference type="SUPFAM" id="SSF56112">
    <property type="entry name" value="Protein kinase-like (PK-like)"/>
    <property type="match status" value="1"/>
</dbReference>
<name>A0ABP0ATT9_9PEZI</name>
<dbReference type="EMBL" id="CAWUHD010000005">
    <property type="protein sequence ID" value="CAK7210687.1"/>
    <property type="molecule type" value="Genomic_DNA"/>
</dbReference>
<dbReference type="Gene3D" id="1.10.510.10">
    <property type="entry name" value="Transferase(Phosphotransferase) domain 1"/>
    <property type="match status" value="1"/>
</dbReference>